<dbReference type="PANTHER" id="PTHR15577">
    <property type="entry name" value="ZINC FINGER CONTAINING PROTEIN"/>
    <property type="match status" value="1"/>
</dbReference>
<feature type="compositionally biased region" description="Pro residues" evidence="1">
    <location>
        <begin position="239"/>
        <end position="268"/>
    </location>
</feature>
<feature type="compositionally biased region" description="Basic and acidic residues" evidence="1">
    <location>
        <begin position="855"/>
        <end position="891"/>
    </location>
</feature>
<evidence type="ECO:0000313" key="3">
    <source>
        <dbReference type="EMBL" id="CAD7638315.1"/>
    </source>
</evidence>
<dbReference type="InterPro" id="IPR055309">
    <property type="entry name" value="Znf318-like"/>
</dbReference>
<dbReference type="GO" id="GO:0045892">
    <property type="term" value="P:negative regulation of DNA-templated transcription"/>
    <property type="evidence" value="ECO:0007669"/>
    <property type="project" value="TreeGrafter"/>
</dbReference>
<dbReference type="EMBL" id="CAJPVJ010000216">
    <property type="protein sequence ID" value="CAG2161733.1"/>
    <property type="molecule type" value="Genomic_DNA"/>
</dbReference>
<dbReference type="GO" id="GO:0005654">
    <property type="term" value="C:nucleoplasm"/>
    <property type="evidence" value="ECO:0007669"/>
    <property type="project" value="TreeGrafter"/>
</dbReference>
<feature type="compositionally biased region" description="Basic and acidic residues" evidence="1">
    <location>
        <begin position="829"/>
        <end position="838"/>
    </location>
</feature>
<accession>A0A7R9QA95</accession>
<feature type="region of interest" description="Disordered" evidence="1">
    <location>
        <begin position="1"/>
        <end position="313"/>
    </location>
</feature>
<feature type="compositionally biased region" description="Basic and acidic residues" evidence="1">
    <location>
        <begin position="304"/>
        <end position="313"/>
    </location>
</feature>
<dbReference type="PANTHER" id="PTHR15577:SF2">
    <property type="entry name" value="ZINC FINGER PROTEIN 318"/>
    <property type="match status" value="1"/>
</dbReference>
<evidence type="ECO:0000313" key="4">
    <source>
        <dbReference type="Proteomes" id="UP000728032"/>
    </source>
</evidence>
<organism evidence="3">
    <name type="scientific">Oppiella nova</name>
    <dbReference type="NCBI Taxonomy" id="334625"/>
    <lineage>
        <taxon>Eukaryota</taxon>
        <taxon>Metazoa</taxon>
        <taxon>Ecdysozoa</taxon>
        <taxon>Arthropoda</taxon>
        <taxon>Chelicerata</taxon>
        <taxon>Arachnida</taxon>
        <taxon>Acari</taxon>
        <taxon>Acariformes</taxon>
        <taxon>Sarcoptiformes</taxon>
        <taxon>Oribatida</taxon>
        <taxon>Brachypylina</taxon>
        <taxon>Oppioidea</taxon>
        <taxon>Oppiidae</taxon>
        <taxon>Oppiella</taxon>
    </lineage>
</organism>
<protein>
    <recommendedName>
        <fullName evidence="2">U1-type domain-containing protein</fullName>
    </recommendedName>
</protein>
<evidence type="ECO:0000259" key="2">
    <source>
        <dbReference type="SMART" id="SM00451"/>
    </source>
</evidence>
<keyword evidence="4" id="KW-1185">Reference proteome</keyword>
<evidence type="ECO:0000256" key="1">
    <source>
        <dbReference type="SAM" id="MobiDB-lite"/>
    </source>
</evidence>
<dbReference type="GO" id="GO:0003676">
    <property type="term" value="F:nucleic acid binding"/>
    <property type="evidence" value="ECO:0007669"/>
    <property type="project" value="InterPro"/>
</dbReference>
<dbReference type="OrthoDB" id="10072641at2759"/>
<dbReference type="SUPFAM" id="SSF57667">
    <property type="entry name" value="beta-beta-alpha zinc fingers"/>
    <property type="match status" value="1"/>
</dbReference>
<reference evidence="3" key="1">
    <citation type="submission" date="2020-11" db="EMBL/GenBank/DDBJ databases">
        <authorList>
            <person name="Tran Van P."/>
        </authorList>
    </citation>
    <scope>NUCLEOTIDE SEQUENCE</scope>
</reference>
<dbReference type="InterPro" id="IPR003604">
    <property type="entry name" value="Matrin/U1-like-C_Znf_C2H2"/>
</dbReference>
<feature type="compositionally biased region" description="Basic and acidic residues" evidence="1">
    <location>
        <begin position="794"/>
        <end position="821"/>
    </location>
</feature>
<feature type="compositionally biased region" description="Basic and acidic residues" evidence="1">
    <location>
        <begin position="612"/>
        <end position="672"/>
    </location>
</feature>
<dbReference type="AlphaFoldDB" id="A0A7R9QA95"/>
<name>A0A7R9QA95_9ACAR</name>
<dbReference type="Proteomes" id="UP000728032">
    <property type="component" value="Unassembled WGS sequence"/>
</dbReference>
<feature type="compositionally biased region" description="Gly residues" evidence="1">
    <location>
        <begin position="197"/>
        <end position="211"/>
    </location>
</feature>
<dbReference type="EMBL" id="OC915041">
    <property type="protein sequence ID" value="CAD7638315.1"/>
    <property type="molecule type" value="Genomic_DNA"/>
</dbReference>
<feature type="domain" description="U1-type" evidence="2">
    <location>
        <begin position="475"/>
        <end position="509"/>
    </location>
</feature>
<feature type="compositionally biased region" description="Basic and acidic residues" evidence="1">
    <location>
        <begin position="80"/>
        <end position="140"/>
    </location>
</feature>
<gene>
    <name evidence="3" type="ORF">ONB1V03_LOCUS1335</name>
</gene>
<dbReference type="InterPro" id="IPR036236">
    <property type="entry name" value="Znf_C2H2_sf"/>
</dbReference>
<feature type="compositionally biased region" description="Basic and acidic residues" evidence="1">
    <location>
        <begin position="908"/>
        <end position="919"/>
    </location>
</feature>
<feature type="compositionally biased region" description="Pro residues" evidence="1">
    <location>
        <begin position="141"/>
        <end position="165"/>
    </location>
</feature>
<dbReference type="GO" id="GO:0045893">
    <property type="term" value="P:positive regulation of DNA-templated transcription"/>
    <property type="evidence" value="ECO:0007669"/>
    <property type="project" value="TreeGrafter"/>
</dbReference>
<sequence>MSGAHPNSGPNGMYSSRGIGRQAVGGRHSDPDRNRGQYQSSPDINYRPEASDYNRNANIGNDRDFDRRGGGPQPPNGPPIDRELDRRGAPSQSHRDFDRRHDSYRDRDRDYDRRGGGPYRDPDYDRRHIPPNDRDFDRRPPPQSDYPPGGPRGGGGPPPPIPPIDPELERRPPPPSHTNYHIKPNISSDYDRRAEFTGGGGPAGGGGGGGAPLPPSDRKDYYRDTLEDNYKASPTDGYTPPPPALPPSRHYSPPPASAPPPQPPPSYSRPPLTGGGGPPPPQRPPAQSSVANFAPYGVDEDGEPLTKEEMKERQYQESLKNLFHGVNSIDDLITIKEQYNAKESSLKSILEKTAVREGDIQRNRNRNRANCKDPELLEMKKLSEDVKQRLEEVCKFKVEIDKRIRAYNKAIKEAMANDEPDVKEGNSKVGESVDKPSNYEAQLLQNSLITTTVEDEESEEDEFEYENSTREYFDAGSHWCRDCDKMVPKIWPYFEHLHSQKHWESATNELKPWRKVKRPNISKICKPSDPMGPKKSIAPKIRTPLKGAQFLIPLKGFYCPLCSQYLADDLMAEEHLKSAKHNRIYNRFICLNVDYEHKWNADKGKALNRHQVAERKRVKDEEQKELEKKKIKDEQKVKEEKEAKKRRREEENKQKEKENKQRDREERERDRSLTNNSSDRFRLKSVTMDLNTRDGKSKRDKERGREKERKRTRIYSSDSDSSPSPPRKKRTYFGDPYEDPKLKLMSFVPLNRLNKRTAKKYHCPDLIKYIEDAYLKPKTPSIATDVKPSSPIKMDFDNKHDDKHDNKELKSAVDDILKGLGDDDDDDNDIKPQKENVVKIEVSPESPAEPNGSPTDEKPKDILIDKNSDEQIDDKPPDEYHKVDDDSHESIGLENQLQMDIDVGVSAEPKDESGMRAVEETSADENNDSEDKPKSP</sequence>
<feature type="domain" description="U1-type" evidence="2">
    <location>
        <begin position="554"/>
        <end position="588"/>
    </location>
</feature>
<feature type="region of interest" description="Disordered" evidence="1">
    <location>
        <begin position="777"/>
        <end position="936"/>
    </location>
</feature>
<dbReference type="SMART" id="SM00451">
    <property type="entry name" value="ZnF_U1"/>
    <property type="match status" value="2"/>
</dbReference>
<proteinExistence type="predicted"/>
<dbReference type="GO" id="GO:0008270">
    <property type="term" value="F:zinc ion binding"/>
    <property type="evidence" value="ECO:0007669"/>
    <property type="project" value="InterPro"/>
</dbReference>
<feature type="region of interest" description="Disordered" evidence="1">
    <location>
        <begin position="612"/>
        <end position="739"/>
    </location>
</feature>
<feature type="compositionally biased region" description="Basic and acidic residues" evidence="1">
    <location>
        <begin position="691"/>
        <end position="709"/>
    </location>
</feature>
<feature type="compositionally biased region" description="Basic and acidic residues" evidence="1">
    <location>
        <begin position="216"/>
        <end position="230"/>
    </location>
</feature>